<sequence>MLLQSFMAEQKSSPCELKAVFNDVLRFFISESRPAKDSYAEFFSITGASQKEAKRYLDKHKRLDVAIDAFFQDGGNRRPDPGTSTSKLTALFDRYKDSGGEISTQGTVQFFTDLGFKQDEDEQEGAGDTVKLLSLAYELQSPTLGKWTKKEWIDGWKNIGSGFPQFATRHSNMLTQKILKHSCDTIDGMKSALTRLETKIGSDPSYFRTVYNYTFTFARSDGQRSLGGSIFTFSEPTLIFVRLYLAKDTALEYWKSLLQFGVGREALKYTPADDDGDVSMDGVQRWTKEHTNMWLDFMRMRDDIAVSRDTWQMLPDFIRSFDGDFNHHDDEAAWPTIIDQFVEWAKKRK</sequence>
<dbReference type="Gene3D" id="1.10.238.200">
    <property type="entry name" value="Cullin, PONY binding domain"/>
    <property type="match status" value="1"/>
</dbReference>
<name>A0A0D0DGY9_9AGAM</name>
<dbReference type="Gene3D" id="1.10.238.10">
    <property type="entry name" value="EF-hand"/>
    <property type="match status" value="1"/>
</dbReference>
<dbReference type="GO" id="GO:0032182">
    <property type="term" value="F:ubiquitin-like protein binding"/>
    <property type="evidence" value="ECO:0007669"/>
    <property type="project" value="TreeGrafter"/>
</dbReference>
<dbReference type="InParanoid" id="A0A0D0DGY9"/>
<feature type="domain" description="DCUN1" evidence="2">
    <location>
        <begin position="83"/>
        <end position="346"/>
    </location>
</feature>
<dbReference type="HOGENOM" id="CLU_047042_0_0_1"/>
<dbReference type="PROSITE" id="PS51229">
    <property type="entry name" value="DCUN1"/>
    <property type="match status" value="1"/>
</dbReference>
<dbReference type="AlphaFoldDB" id="A0A0D0DGY9"/>
<proteinExistence type="predicted"/>
<evidence type="ECO:0000313" key="3">
    <source>
        <dbReference type="EMBL" id="KIK97327.1"/>
    </source>
</evidence>
<protein>
    <recommendedName>
        <fullName evidence="1">Defective in cullin neddylation protein</fullName>
    </recommendedName>
</protein>
<dbReference type="Proteomes" id="UP000054538">
    <property type="component" value="Unassembled WGS sequence"/>
</dbReference>
<dbReference type="Pfam" id="PF03556">
    <property type="entry name" value="Cullin_binding"/>
    <property type="match status" value="1"/>
</dbReference>
<reference evidence="4" key="2">
    <citation type="submission" date="2015-01" db="EMBL/GenBank/DDBJ databases">
        <title>Evolutionary Origins and Diversification of the Mycorrhizal Mutualists.</title>
        <authorList>
            <consortium name="DOE Joint Genome Institute"/>
            <consortium name="Mycorrhizal Genomics Consortium"/>
            <person name="Kohler A."/>
            <person name="Kuo A."/>
            <person name="Nagy L.G."/>
            <person name="Floudas D."/>
            <person name="Copeland A."/>
            <person name="Barry K.W."/>
            <person name="Cichocki N."/>
            <person name="Veneault-Fourrey C."/>
            <person name="LaButti K."/>
            <person name="Lindquist E.A."/>
            <person name="Lipzen A."/>
            <person name="Lundell T."/>
            <person name="Morin E."/>
            <person name="Murat C."/>
            <person name="Riley R."/>
            <person name="Ohm R."/>
            <person name="Sun H."/>
            <person name="Tunlid A."/>
            <person name="Henrissat B."/>
            <person name="Grigoriev I.V."/>
            <person name="Hibbett D.S."/>
            <person name="Martin F."/>
        </authorList>
    </citation>
    <scope>NUCLEOTIDE SEQUENCE [LARGE SCALE GENOMIC DNA]</scope>
    <source>
        <strain evidence="4">Ve08.2h10</strain>
    </source>
</reference>
<dbReference type="STRING" id="930991.A0A0D0DGY9"/>
<organism evidence="3 4">
    <name type="scientific">Paxillus rubicundulus Ve08.2h10</name>
    <dbReference type="NCBI Taxonomy" id="930991"/>
    <lineage>
        <taxon>Eukaryota</taxon>
        <taxon>Fungi</taxon>
        <taxon>Dikarya</taxon>
        <taxon>Basidiomycota</taxon>
        <taxon>Agaricomycotina</taxon>
        <taxon>Agaricomycetes</taxon>
        <taxon>Agaricomycetidae</taxon>
        <taxon>Boletales</taxon>
        <taxon>Paxilineae</taxon>
        <taxon>Paxillaceae</taxon>
        <taxon>Paxillus</taxon>
    </lineage>
</organism>
<evidence type="ECO:0000256" key="1">
    <source>
        <dbReference type="RuleBase" id="RU410713"/>
    </source>
</evidence>
<gene>
    <name evidence="3" type="ORF">PAXRUDRAFT_10249</name>
</gene>
<comment type="function">
    <text evidence="1">Neddylation of cullins play an essential role in the regulation of SCF-type complexes activity.</text>
</comment>
<reference evidence="3 4" key="1">
    <citation type="submission" date="2014-04" db="EMBL/GenBank/DDBJ databases">
        <authorList>
            <consortium name="DOE Joint Genome Institute"/>
            <person name="Kuo A."/>
            <person name="Kohler A."/>
            <person name="Jargeat P."/>
            <person name="Nagy L.G."/>
            <person name="Floudas D."/>
            <person name="Copeland A."/>
            <person name="Barry K.W."/>
            <person name="Cichocki N."/>
            <person name="Veneault-Fourrey C."/>
            <person name="LaButti K."/>
            <person name="Lindquist E.A."/>
            <person name="Lipzen A."/>
            <person name="Lundell T."/>
            <person name="Morin E."/>
            <person name="Murat C."/>
            <person name="Sun H."/>
            <person name="Tunlid A."/>
            <person name="Henrissat B."/>
            <person name="Grigoriev I.V."/>
            <person name="Hibbett D.S."/>
            <person name="Martin F."/>
            <person name="Nordberg H.P."/>
            <person name="Cantor M.N."/>
            <person name="Hua S.X."/>
        </authorList>
    </citation>
    <scope>NUCLEOTIDE SEQUENCE [LARGE SCALE GENOMIC DNA]</scope>
    <source>
        <strain evidence="3 4">Ve08.2h10</strain>
    </source>
</reference>
<keyword evidence="4" id="KW-1185">Reference proteome</keyword>
<dbReference type="GO" id="GO:0031624">
    <property type="term" value="F:ubiquitin conjugating enzyme binding"/>
    <property type="evidence" value="ECO:0007669"/>
    <property type="project" value="TreeGrafter"/>
</dbReference>
<dbReference type="InterPro" id="IPR005176">
    <property type="entry name" value="PONY_dom"/>
</dbReference>
<dbReference type="PANTHER" id="PTHR12281:SF31">
    <property type="entry name" value="DCN1-LIKE PROTEIN 3"/>
    <property type="match status" value="1"/>
</dbReference>
<evidence type="ECO:0000313" key="4">
    <source>
        <dbReference type="Proteomes" id="UP000054538"/>
    </source>
</evidence>
<dbReference type="PANTHER" id="PTHR12281">
    <property type="entry name" value="RP42 RELATED"/>
    <property type="match status" value="1"/>
</dbReference>
<dbReference type="GO" id="GO:0097602">
    <property type="term" value="F:cullin family protein binding"/>
    <property type="evidence" value="ECO:0007669"/>
    <property type="project" value="TreeGrafter"/>
</dbReference>
<dbReference type="EMBL" id="KN824941">
    <property type="protein sequence ID" value="KIK97327.1"/>
    <property type="molecule type" value="Genomic_DNA"/>
</dbReference>
<accession>A0A0D0DGY9</accession>
<dbReference type="FunCoup" id="A0A0D0DGY9">
    <property type="interactions" value="162"/>
</dbReference>
<evidence type="ECO:0000259" key="2">
    <source>
        <dbReference type="PROSITE" id="PS51229"/>
    </source>
</evidence>
<dbReference type="GO" id="GO:0045116">
    <property type="term" value="P:protein neddylation"/>
    <property type="evidence" value="ECO:0007669"/>
    <property type="project" value="TreeGrafter"/>
</dbReference>
<dbReference type="OrthoDB" id="27198at2759"/>
<dbReference type="Pfam" id="PF14555">
    <property type="entry name" value="UBA_4"/>
    <property type="match status" value="1"/>
</dbReference>
<dbReference type="InterPro" id="IPR014764">
    <property type="entry name" value="DCN-prot"/>
</dbReference>
<dbReference type="GO" id="GO:0000151">
    <property type="term" value="C:ubiquitin ligase complex"/>
    <property type="evidence" value="ECO:0007669"/>
    <property type="project" value="TreeGrafter"/>
</dbReference>
<dbReference type="InterPro" id="IPR042460">
    <property type="entry name" value="DCN1-like_PONY"/>
</dbReference>